<protein>
    <submittedName>
        <fullName evidence="1">Uncharacterized protein</fullName>
    </submittedName>
</protein>
<name>A0A6C0F281_9ZZZZ</name>
<evidence type="ECO:0000313" key="1">
    <source>
        <dbReference type="EMBL" id="QHT35568.1"/>
    </source>
</evidence>
<sequence length="262" mass="29686">MIRHLGYHLAMANRNTTPRIALFLGHLGLGDQIWLSGAVRYLARMYDYLDVVCKTTNVNTLSVLYADVPAVRLVTVENGYSVFPTSTSRGTCFPIPPGKYTSVYQCGFYKKPTSHVNMDDLPGEFYDDLGLPRSIRTTHFSLPSLPGSRILYSHLSNAEYVFVQTKSSEATTSIVSWDMDKILTLDPNINQYSQGHIWYELAQKFVNKPFLDYCDTIKHARQLHLVNSSFYTLATQIPPLDATVKVCYDRETGKAIPRYDFS</sequence>
<organism evidence="1">
    <name type="scientific">viral metagenome</name>
    <dbReference type="NCBI Taxonomy" id="1070528"/>
    <lineage>
        <taxon>unclassified sequences</taxon>
        <taxon>metagenomes</taxon>
        <taxon>organismal metagenomes</taxon>
    </lineage>
</organism>
<dbReference type="AlphaFoldDB" id="A0A6C0F281"/>
<reference evidence="1" key="1">
    <citation type="journal article" date="2020" name="Nature">
        <title>Giant virus diversity and host interactions through global metagenomics.</title>
        <authorList>
            <person name="Schulz F."/>
            <person name="Roux S."/>
            <person name="Paez-Espino D."/>
            <person name="Jungbluth S."/>
            <person name="Walsh D.A."/>
            <person name="Denef V.J."/>
            <person name="McMahon K.D."/>
            <person name="Konstantinidis K.T."/>
            <person name="Eloe-Fadrosh E.A."/>
            <person name="Kyrpides N.C."/>
            <person name="Woyke T."/>
        </authorList>
    </citation>
    <scope>NUCLEOTIDE SEQUENCE</scope>
    <source>
        <strain evidence="1">GVMAG-M-3300009180-45</strain>
    </source>
</reference>
<dbReference type="EMBL" id="MN739023">
    <property type="protein sequence ID" value="QHT35568.1"/>
    <property type="molecule type" value="Genomic_DNA"/>
</dbReference>
<accession>A0A6C0F281</accession>
<proteinExistence type="predicted"/>